<dbReference type="PANTHER" id="PTHR13774:SF39">
    <property type="entry name" value="BIOSYNTHESIS PROTEIN, PUTATIVE-RELATED"/>
    <property type="match status" value="1"/>
</dbReference>
<comment type="caution">
    <text evidence="3">The sequence shown here is derived from an EMBL/GenBank/DDBJ whole genome shotgun (WGS) entry which is preliminary data.</text>
</comment>
<dbReference type="OrthoDB" id="105902at2157"/>
<dbReference type="GO" id="GO:0016853">
    <property type="term" value="F:isomerase activity"/>
    <property type="evidence" value="ECO:0007669"/>
    <property type="project" value="UniProtKB-KW"/>
</dbReference>
<proteinExistence type="predicted"/>
<keyword evidence="4" id="KW-1185">Reference proteome</keyword>
<evidence type="ECO:0000256" key="2">
    <source>
        <dbReference type="SAM" id="MobiDB-lite"/>
    </source>
</evidence>
<dbReference type="GO" id="GO:0005737">
    <property type="term" value="C:cytoplasm"/>
    <property type="evidence" value="ECO:0007669"/>
    <property type="project" value="TreeGrafter"/>
</dbReference>
<dbReference type="SUPFAM" id="SSF54506">
    <property type="entry name" value="Diaminopimelate epimerase-like"/>
    <property type="match status" value="1"/>
</dbReference>
<dbReference type="Proteomes" id="UP000437065">
    <property type="component" value="Unassembled WGS sequence"/>
</dbReference>
<evidence type="ECO:0000256" key="1">
    <source>
        <dbReference type="ARBA" id="ARBA00023235"/>
    </source>
</evidence>
<keyword evidence="1 3" id="KW-0413">Isomerase</keyword>
<evidence type="ECO:0000313" key="4">
    <source>
        <dbReference type="Proteomes" id="UP000437065"/>
    </source>
</evidence>
<dbReference type="PIRSF" id="PIRSF016184">
    <property type="entry name" value="PhzC_PhzF"/>
    <property type="match status" value="1"/>
</dbReference>
<dbReference type="AlphaFoldDB" id="A0A6B0SRG7"/>
<feature type="region of interest" description="Disordered" evidence="2">
    <location>
        <begin position="257"/>
        <end position="279"/>
    </location>
</feature>
<dbReference type="PANTHER" id="PTHR13774">
    <property type="entry name" value="PHENAZINE BIOSYNTHESIS PROTEIN"/>
    <property type="match status" value="1"/>
</dbReference>
<dbReference type="Pfam" id="PF02567">
    <property type="entry name" value="PhzC-PhzF"/>
    <property type="match status" value="1"/>
</dbReference>
<dbReference type="Gene3D" id="3.10.310.10">
    <property type="entry name" value="Diaminopimelate Epimerase, Chain A, domain 1"/>
    <property type="match status" value="2"/>
</dbReference>
<sequence length="336" mass="34786">MTEPTGASDGDRRDAALVDAFTTEPLAGNVAGVVPDADGLDANQMRAIANELGASETAFLRPSSDADRRVRYFSPTAEVDLCGHATIASHARLFETGAIDAGTHSLETNVGVIEIEVTEEGRVWMTQNPPAVFEVEVDYDRLGDVLGVDSESFRDVGAELPVAYASSGLPFLVVPVNFLEHVGDMTPDFDAVEALADEHDVAGVYAFTFDALGPDSTAHGRCFVPGLGIDEDPVTGTASGACGAYLDHFAAFSGGDTDGVPGSDAGTTGDGGAGGDDGTPEELVFEQGHYVDRPGRVHVRPGAGDGGAPVVGGDTVTAFEGEIRVPESDDDEIIEV</sequence>
<protein>
    <submittedName>
        <fullName evidence="3">PhzF family phenazine biosynthesis isomerase</fullName>
    </submittedName>
</protein>
<gene>
    <name evidence="3" type="ORF">GRX01_09280</name>
</gene>
<dbReference type="InterPro" id="IPR003719">
    <property type="entry name" value="Phenazine_PhzF-like"/>
</dbReference>
<name>A0A6B0SRG7_9EURY</name>
<accession>A0A6B0SRG7</accession>
<organism evidence="3 4">
    <name type="scientific">Halobaculum saliterrae</name>
    <dbReference type="NCBI Taxonomy" id="2073113"/>
    <lineage>
        <taxon>Archaea</taxon>
        <taxon>Methanobacteriati</taxon>
        <taxon>Methanobacteriota</taxon>
        <taxon>Stenosarchaea group</taxon>
        <taxon>Halobacteria</taxon>
        <taxon>Halobacteriales</taxon>
        <taxon>Haloferacaceae</taxon>
        <taxon>Halobaculum</taxon>
    </lineage>
</organism>
<dbReference type="NCBIfam" id="TIGR00654">
    <property type="entry name" value="PhzF_family"/>
    <property type="match status" value="1"/>
</dbReference>
<dbReference type="RefSeq" id="WP_159666113.1">
    <property type="nucleotide sequence ID" value="NZ_WUUS01000005.1"/>
</dbReference>
<feature type="compositionally biased region" description="Gly residues" evidence="2">
    <location>
        <begin position="268"/>
        <end position="277"/>
    </location>
</feature>
<reference evidence="3 4" key="1">
    <citation type="submission" date="2019-12" db="EMBL/GenBank/DDBJ databases">
        <title>Isolation and characterization of three novel carbon monoxide-oxidizing members of Halobacteria from salione crusts and soils.</title>
        <authorList>
            <person name="Myers M.R."/>
            <person name="King G.M."/>
        </authorList>
    </citation>
    <scope>NUCLEOTIDE SEQUENCE [LARGE SCALE GENOMIC DNA]</scope>
    <source>
        <strain evidence="3 4">WSA2</strain>
    </source>
</reference>
<evidence type="ECO:0000313" key="3">
    <source>
        <dbReference type="EMBL" id="MXR41528.1"/>
    </source>
</evidence>
<dbReference type="EMBL" id="WUUS01000005">
    <property type="protein sequence ID" value="MXR41528.1"/>
    <property type="molecule type" value="Genomic_DNA"/>
</dbReference>